<keyword evidence="12" id="KW-1185">Reference proteome</keyword>
<evidence type="ECO:0000256" key="5">
    <source>
        <dbReference type="ARBA" id="ARBA00022837"/>
    </source>
</evidence>
<evidence type="ECO:0000313" key="9">
    <source>
        <dbReference type="EMBL" id="CAF1003767.1"/>
    </source>
</evidence>
<dbReference type="EMBL" id="CAJNOQ010003268">
    <property type="protein sequence ID" value="CAF1003767.1"/>
    <property type="molecule type" value="Genomic_DNA"/>
</dbReference>
<evidence type="ECO:0000256" key="6">
    <source>
        <dbReference type="ARBA" id="ARBA00023288"/>
    </source>
</evidence>
<comment type="similarity">
    <text evidence="1">Belongs to the recoverin family.</text>
</comment>
<dbReference type="PANTHER" id="PTHR23055">
    <property type="entry name" value="CALCIUM BINDING PROTEINS"/>
    <property type="match status" value="1"/>
</dbReference>
<evidence type="ECO:0000259" key="7">
    <source>
        <dbReference type="PROSITE" id="PS50222"/>
    </source>
</evidence>
<gene>
    <name evidence="9" type="ORF">GPM918_LOCUS13900</name>
    <name evidence="8" type="ORF">OVA965_LOCUS7595</name>
    <name evidence="11" type="ORF">SRO942_LOCUS13900</name>
    <name evidence="10" type="ORF">TMI583_LOCUS7590</name>
</gene>
<organism evidence="9 12">
    <name type="scientific">Didymodactylos carnosus</name>
    <dbReference type="NCBI Taxonomy" id="1234261"/>
    <lineage>
        <taxon>Eukaryota</taxon>
        <taxon>Metazoa</taxon>
        <taxon>Spiralia</taxon>
        <taxon>Gnathifera</taxon>
        <taxon>Rotifera</taxon>
        <taxon>Eurotatoria</taxon>
        <taxon>Bdelloidea</taxon>
        <taxon>Philodinida</taxon>
        <taxon>Philodinidae</taxon>
        <taxon>Didymodactylos</taxon>
    </lineage>
</organism>
<proteinExistence type="inferred from homology"/>
<reference evidence="9" key="1">
    <citation type="submission" date="2021-02" db="EMBL/GenBank/DDBJ databases">
        <authorList>
            <person name="Nowell W R."/>
        </authorList>
    </citation>
    <scope>NUCLEOTIDE SEQUENCE</scope>
</reference>
<dbReference type="PROSITE" id="PS00018">
    <property type="entry name" value="EF_HAND_1"/>
    <property type="match status" value="1"/>
</dbReference>
<dbReference type="EMBL" id="CAJNOK010002443">
    <property type="protein sequence ID" value="CAF0860236.1"/>
    <property type="molecule type" value="Genomic_DNA"/>
</dbReference>
<dbReference type="Pfam" id="PF13499">
    <property type="entry name" value="EF-hand_7"/>
    <property type="match status" value="1"/>
</dbReference>
<feature type="domain" description="EF-hand" evidence="7">
    <location>
        <begin position="111"/>
        <end position="146"/>
    </location>
</feature>
<dbReference type="PANTHER" id="PTHR23055:SF178">
    <property type="entry name" value="NEUROCALCIN HOMOLOG"/>
    <property type="match status" value="1"/>
</dbReference>
<evidence type="ECO:0000256" key="4">
    <source>
        <dbReference type="ARBA" id="ARBA00022737"/>
    </source>
</evidence>
<evidence type="ECO:0000313" key="10">
    <source>
        <dbReference type="EMBL" id="CAF3645118.1"/>
    </source>
</evidence>
<evidence type="ECO:0000313" key="8">
    <source>
        <dbReference type="EMBL" id="CAF0860236.1"/>
    </source>
</evidence>
<evidence type="ECO:0000256" key="3">
    <source>
        <dbReference type="ARBA" id="ARBA00022723"/>
    </source>
</evidence>
<dbReference type="Gene3D" id="1.10.238.10">
    <property type="entry name" value="EF-hand"/>
    <property type="match status" value="1"/>
</dbReference>
<keyword evidence="4" id="KW-0677">Repeat</keyword>
<dbReference type="SMART" id="SM00054">
    <property type="entry name" value="EFh"/>
    <property type="match status" value="3"/>
</dbReference>
<dbReference type="Proteomes" id="UP000681722">
    <property type="component" value="Unassembled WGS sequence"/>
</dbReference>
<evidence type="ECO:0000313" key="12">
    <source>
        <dbReference type="Proteomes" id="UP000663829"/>
    </source>
</evidence>
<dbReference type="SUPFAM" id="SSF47473">
    <property type="entry name" value="EF-hand"/>
    <property type="match status" value="1"/>
</dbReference>
<dbReference type="Proteomes" id="UP000682733">
    <property type="component" value="Unassembled WGS sequence"/>
</dbReference>
<protein>
    <recommendedName>
        <fullName evidence="7">EF-hand domain-containing protein</fullName>
    </recommendedName>
</protein>
<comment type="caution">
    <text evidence="9">The sequence shown here is derived from an EMBL/GenBank/DDBJ whole genome shotgun (WGS) entry which is preliminary data.</text>
</comment>
<evidence type="ECO:0000256" key="1">
    <source>
        <dbReference type="ARBA" id="ARBA00006049"/>
    </source>
</evidence>
<evidence type="ECO:0000313" key="11">
    <source>
        <dbReference type="EMBL" id="CAF3775147.1"/>
    </source>
</evidence>
<dbReference type="EMBL" id="CAJOBA010002443">
    <property type="protein sequence ID" value="CAF3645118.1"/>
    <property type="molecule type" value="Genomic_DNA"/>
</dbReference>
<dbReference type="InterPro" id="IPR002048">
    <property type="entry name" value="EF_hand_dom"/>
</dbReference>
<keyword evidence="6" id="KW-0449">Lipoprotein</keyword>
<dbReference type="GO" id="GO:0005509">
    <property type="term" value="F:calcium ion binding"/>
    <property type="evidence" value="ECO:0007669"/>
    <property type="project" value="InterPro"/>
</dbReference>
<dbReference type="Proteomes" id="UP000677228">
    <property type="component" value="Unassembled WGS sequence"/>
</dbReference>
<name>A0A814H248_9BILA</name>
<keyword evidence="5" id="KW-0106">Calcium</keyword>
<dbReference type="EMBL" id="CAJOBC010003268">
    <property type="protein sequence ID" value="CAF3775147.1"/>
    <property type="molecule type" value="Genomic_DNA"/>
</dbReference>
<sequence>MGTRNSKNQTNVNLSDKDFEKLKKITDKNDEDIEQWFDKFRQTYSDGYLDKKGLSQMIKELHHTNYIIDENNEKYFDYIAERIFSIFDKNHDGKIELTTFINDYIAKIEGNNENKLNYSFEIYDHNKDNFIDINELKTVLRWLFCILNISEVELEAQVITIMTMFDKDNDEKLSRQEWTDGCSRDVVLAKLLDPFLLTK</sequence>
<dbReference type="Proteomes" id="UP000663829">
    <property type="component" value="Unassembled WGS sequence"/>
</dbReference>
<dbReference type="AlphaFoldDB" id="A0A814H248"/>
<keyword evidence="3" id="KW-0479">Metal-binding</keyword>
<feature type="domain" description="EF-hand" evidence="7">
    <location>
        <begin position="153"/>
        <end position="188"/>
    </location>
</feature>
<dbReference type="Pfam" id="PF13202">
    <property type="entry name" value="EF-hand_5"/>
    <property type="match status" value="1"/>
</dbReference>
<dbReference type="InterPro" id="IPR028846">
    <property type="entry name" value="Recoverin"/>
</dbReference>
<dbReference type="InterPro" id="IPR011992">
    <property type="entry name" value="EF-hand-dom_pair"/>
</dbReference>
<dbReference type="OrthoDB" id="191686at2759"/>
<keyword evidence="2" id="KW-0519">Myristate</keyword>
<dbReference type="PROSITE" id="PS50222">
    <property type="entry name" value="EF_HAND_2"/>
    <property type="match status" value="2"/>
</dbReference>
<accession>A0A814H248</accession>
<evidence type="ECO:0000256" key="2">
    <source>
        <dbReference type="ARBA" id="ARBA00022707"/>
    </source>
</evidence>
<dbReference type="InterPro" id="IPR018247">
    <property type="entry name" value="EF_Hand_1_Ca_BS"/>
</dbReference>